<dbReference type="EnsemblProtists" id="EOD24581">
    <property type="protein sequence ID" value="EOD24581"/>
    <property type="gene ID" value="EMIHUDRAFT_206587"/>
</dbReference>
<evidence type="ECO:0000313" key="1">
    <source>
        <dbReference type="EnsemblProtists" id="EOD24581"/>
    </source>
</evidence>
<organism evidence="1 2">
    <name type="scientific">Emiliania huxleyi (strain CCMP1516)</name>
    <dbReference type="NCBI Taxonomy" id="280463"/>
    <lineage>
        <taxon>Eukaryota</taxon>
        <taxon>Haptista</taxon>
        <taxon>Haptophyta</taxon>
        <taxon>Prymnesiophyceae</taxon>
        <taxon>Isochrysidales</taxon>
        <taxon>Noelaerhabdaceae</taxon>
        <taxon>Emiliania</taxon>
    </lineage>
</organism>
<dbReference type="RefSeq" id="XP_005777010.1">
    <property type="nucleotide sequence ID" value="XM_005776953.1"/>
</dbReference>
<dbReference type="GeneID" id="17270128"/>
<dbReference type="HOGENOM" id="CLU_1404833_0_0_1"/>
<dbReference type="Proteomes" id="UP000013827">
    <property type="component" value="Unassembled WGS sequence"/>
</dbReference>
<reference evidence="2" key="1">
    <citation type="journal article" date="2013" name="Nature">
        <title>Pan genome of the phytoplankton Emiliania underpins its global distribution.</title>
        <authorList>
            <person name="Read B.A."/>
            <person name="Kegel J."/>
            <person name="Klute M.J."/>
            <person name="Kuo A."/>
            <person name="Lefebvre S.C."/>
            <person name="Maumus F."/>
            <person name="Mayer C."/>
            <person name="Miller J."/>
            <person name="Monier A."/>
            <person name="Salamov A."/>
            <person name="Young J."/>
            <person name="Aguilar M."/>
            <person name="Claverie J.M."/>
            <person name="Frickenhaus S."/>
            <person name="Gonzalez K."/>
            <person name="Herman E.K."/>
            <person name="Lin Y.C."/>
            <person name="Napier J."/>
            <person name="Ogata H."/>
            <person name="Sarno A.F."/>
            <person name="Shmutz J."/>
            <person name="Schroeder D."/>
            <person name="de Vargas C."/>
            <person name="Verret F."/>
            <person name="von Dassow P."/>
            <person name="Valentin K."/>
            <person name="Van de Peer Y."/>
            <person name="Wheeler G."/>
            <person name="Dacks J.B."/>
            <person name="Delwiche C.F."/>
            <person name="Dyhrman S.T."/>
            <person name="Glockner G."/>
            <person name="John U."/>
            <person name="Richards T."/>
            <person name="Worden A.Z."/>
            <person name="Zhang X."/>
            <person name="Grigoriev I.V."/>
            <person name="Allen A.E."/>
            <person name="Bidle K."/>
            <person name="Borodovsky M."/>
            <person name="Bowler C."/>
            <person name="Brownlee C."/>
            <person name="Cock J.M."/>
            <person name="Elias M."/>
            <person name="Gladyshev V.N."/>
            <person name="Groth M."/>
            <person name="Guda C."/>
            <person name="Hadaegh A."/>
            <person name="Iglesias-Rodriguez M.D."/>
            <person name="Jenkins J."/>
            <person name="Jones B.M."/>
            <person name="Lawson T."/>
            <person name="Leese F."/>
            <person name="Lindquist E."/>
            <person name="Lobanov A."/>
            <person name="Lomsadze A."/>
            <person name="Malik S.B."/>
            <person name="Marsh M.E."/>
            <person name="Mackinder L."/>
            <person name="Mock T."/>
            <person name="Mueller-Roeber B."/>
            <person name="Pagarete A."/>
            <person name="Parker M."/>
            <person name="Probert I."/>
            <person name="Quesneville H."/>
            <person name="Raines C."/>
            <person name="Rensing S.A."/>
            <person name="Riano-Pachon D.M."/>
            <person name="Richier S."/>
            <person name="Rokitta S."/>
            <person name="Shiraiwa Y."/>
            <person name="Soanes D.M."/>
            <person name="van der Giezen M."/>
            <person name="Wahlund T.M."/>
            <person name="Williams B."/>
            <person name="Wilson W."/>
            <person name="Wolfe G."/>
            <person name="Wurch L.L."/>
        </authorList>
    </citation>
    <scope>NUCLEOTIDE SEQUENCE</scope>
</reference>
<dbReference type="PaxDb" id="2903-EOD24581"/>
<dbReference type="KEGG" id="ehx:EMIHUDRAFT_206587"/>
<sequence length="194" mass="20604">MIRMISAAVCSSSAPTTSTSASWARIFIDNFITPSSLYRLAIISCEPPPPPPPALEPVQLPARTNVGRLLSPPSSAFRLFAFAPAARRLWRGIRRTLLVYTTTSPEPIISDAFAADTDDASSDPVCGSVFDALDTTLIGPEERHKLPVTFSAPAATAVSALHVASIVAAKDREIASKLSQEKPVSDSSGNYHAI</sequence>
<proteinExistence type="predicted"/>
<accession>A0A0D3JM46</accession>
<name>A0A0D3JM46_EMIH1</name>
<evidence type="ECO:0000313" key="2">
    <source>
        <dbReference type="Proteomes" id="UP000013827"/>
    </source>
</evidence>
<keyword evidence="2" id="KW-1185">Reference proteome</keyword>
<protein>
    <submittedName>
        <fullName evidence="1">Uncharacterized protein</fullName>
    </submittedName>
</protein>
<reference evidence="1" key="2">
    <citation type="submission" date="2024-10" db="UniProtKB">
        <authorList>
            <consortium name="EnsemblProtists"/>
        </authorList>
    </citation>
    <scope>IDENTIFICATION</scope>
</reference>
<dbReference type="AlphaFoldDB" id="A0A0D3JM46"/>